<dbReference type="Proteomes" id="UP000193450">
    <property type="component" value="Chromosome"/>
</dbReference>
<keyword evidence="3" id="KW-1185">Reference proteome</keyword>
<keyword evidence="1" id="KW-0472">Membrane</keyword>
<name>A0A1X9N634_9GAMM</name>
<dbReference type="EMBL" id="CP019343">
    <property type="protein sequence ID" value="ARN73560.1"/>
    <property type="molecule type" value="Genomic_DNA"/>
</dbReference>
<dbReference type="STRING" id="716816.BST96_05160"/>
<accession>A0A1X9N634</accession>
<reference evidence="2 3" key="1">
    <citation type="submission" date="2016-11" db="EMBL/GenBank/DDBJ databases">
        <title>Trade-off between light-utilization and light-protection in marine flavobacteria.</title>
        <authorList>
            <person name="Kumagai Y."/>
        </authorList>
    </citation>
    <scope>NUCLEOTIDE SEQUENCE [LARGE SCALE GENOMIC DNA]</scope>
    <source>
        <strain evidence="2 3">NBRC 107125</strain>
    </source>
</reference>
<protein>
    <submittedName>
        <fullName evidence="2">Uncharacterized protein</fullName>
    </submittedName>
</protein>
<evidence type="ECO:0000256" key="1">
    <source>
        <dbReference type="SAM" id="Phobius"/>
    </source>
</evidence>
<proteinExistence type="predicted"/>
<keyword evidence="1" id="KW-0812">Transmembrane</keyword>
<dbReference type="KEGG" id="osg:BST96_05160"/>
<feature type="transmembrane region" description="Helical" evidence="1">
    <location>
        <begin position="116"/>
        <end position="135"/>
    </location>
</feature>
<gene>
    <name evidence="2" type="ORF">BST96_05160</name>
</gene>
<organism evidence="2 3">
    <name type="scientific">Oceanicoccus sagamiensis</name>
    <dbReference type="NCBI Taxonomy" id="716816"/>
    <lineage>
        <taxon>Bacteria</taxon>
        <taxon>Pseudomonadati</taxon>
        <taxon>Pseudomonadota</taxon>
        <taxon>Gammaproteobacteria</taxon>
        <taxon>Cellvibrionales</taxon>
        <taxon>Spongiibacteraceae</taxon>
        <taxon>Oceanicoccus</taxon>
    </lineage>
</organism>
<evidence type="ECO:0000313" key="3">
    <source>
        <dbReference type="Proteomes" id="UP000193450"/>
    </source>
</evidence>
<sequence>MMASHHGDRQLIERSSQLFGDSLAQQLARDASNPLVQGDKLSLQSIVNKLVASPIVLRGAIYDVENRPIAEAGEQQADGQSLSASITFQDSIAGYAVITLDAKPLLQQAANTRWQLAFLALLLSAFCYLLALIPARRLTAVLLDLAAITRLPKSRRDSNTGIDYPGQDELQQLAAIILAMPAPPEPGKVTISSSLSPAILAIEIVNLKALQQDPNTQQLSQGLAKLKQQLEMICKLYEGELQVNRSNGFSIHFKPTDDENNYPFRALCSGYLIVQWMQDQDLFTLHAGLALDGKSGKHSSEIDKDLALQATTEQALDIAIEGKLVINSTIYNHASVGNRVQSSISNHTEKVSKNSSRIVETLLEPYGALLERQLETLKAQVNP</sequence>
<keyword evidence="1" id="KW-1133">Transmembrane helix</keyword>
<dbReference type="AlphaFoldDB" id="A0A1X9N634"/>
<evidence type="ECO:0000313" key="2">
    <source>
        <dbReference type="EMBL" id="ARN73560.1"/>
    </source>
</evidence>